<feature type="compositionally biased region" description="Acidic residues" evidence="1">
    <location>
        <begin position="381"/>
        <end position="392"/>
    </location>
</feature>
<feature type="compositionally biased region" description="Basic and acidic residues" evidence="1">
    <location>
        <begin position="464"/>
        <end position="476"/>
    </location>
</feature>
<dbReference type="InterPro" id="IPR012870">
    <property type="entry name" value="DUF1666"/>
</dbReference>
<name>A0A9Q0KPC6_9MAGN</name>
<feature type="compositionally biased region" description="Basic and acidic residues" evidence="1">
    <location>
        <begin position="419"/>
        <end position="429"/>
    </location>
</feature>
<feature type="compositionally biased region" description="Basic and acidic residues" evidence="1">
    <location>
        <begin position="216"/>
        <end position="226"/>
    </location>
</feature>
<dbReference type="OrthoDB" id="772197at2759"/>
<reference evidence="2" key="1">
    <citation type="journal article" date="2023" name="Plant J.">
        <title>The genome of the king protea, Protea cynaroides.</title>
        <authorList>
            <person name="Chang J."/>
            <person name="Duong T.A."/>
            <person name="Schoeman C."/>
            <person name="Ma X."/>
            <person name="Roodt D."/>
            <person name="Barker N."/>
            <person name="Li Z."/>
            <person name="Van de Peer Y."/>
            <person name="Mizrachi E."/>
        </authorList>
    </citation>
    <scope>NUCLEOTIDE SEQUENCE</scope>
    <source>
        <tissue evidence="2">Young leaves</tissue>
    </source>
</reference>
<feature type="region of interest" description="Disordered" evidence="1">
    <location>
        <begin position="381"/>
        <end position="493"/>
    </location>
</feature>
<feature type="compositionally biased region" description="Acidic residues" evidence="1">
    <location>
        <begin position="445"/>
        <end position="463"/>
    </location>
</feature>
<dbReference type="EMBL" id="JAMYWD010000004">
    <property type="protein sequence ID" value="KAJ4974303.1"/>
    <property type="molecule type" value="Genomic_DNA"/>
</dbReference>
<sequence>MQTGECENLHPQVGFLLTVIQRLKDRASDARTPSVNQEFVLQVESPSSSEENSTSSVCGFLFYLISFVSRYIIFRFHGEDGSKKDDCSTAERETIKFEDSDSDEPKFCFKFQFQNLQDTKRENEESESSVPTEEETPMVNTSKYQFLYGKDFCGFMEEPEVVNFTVNELYADSNYGSFSNKEIVDGEFLSEKDLPQLDSQVEAIQEEIVENSVTESHCKAGEKEPETVTQEQLSGKEESVDSFSNKETIDGGFLSEENLPQLNSQEEAIQEEIVENSAMDSNCHAGEKEPETMTQEQLSGKEESVGSFSDSEEDLPQFNSQTEAIQEEIVANSFTESHCKAGETELETLSQLQLSDKEELENFEVHSQNKEDVSTEIQFMGEEDFFASDSEQESISSSDEFSLEDLSFDPTDGFLSDTDFEKPSQEKQPHSLKSRRVDIGILSDSDMEDENEEEEEEEEEENEKMDISGKTEEPNDKQNLQKTSMAETEDENELETLWEHQDLIEQLKMELKKVRATGLPTILEESESPRVMEDLKPWKIDEKFLHEDRMDELHKFYKSYRERMRKFDIFNYQKMYAIGFLQLKDPLQSMSNRKSSIPSILSQNFWLGKNQRAKVDPTVKFIGELQSDLEMVYVGHMCLSWEILHWQFGKAHELQESDPYGFHRYNHVAGEFQQFQVLMQRFLENEAFQGPRVQNYVKNRCVLRNLLQVPVIKEDSYKDKKKSKRVDNDAITIPMLTVIIEESMQIFWEFVKADKNEGSVILKGLWRTQVELQNPEDLELLTQIRRNILKKEKKLKDILRTGNCLVKRFKKRHEDRLDLVSFFSQVDMKLISRVLNMSRITSEQLSWCDKKLNKINFVNRKIHREPSFLLFPC</sequence>
<dbReference type="AlphaFoldDB" id="A0A9Q0KPC6"/>
<evidence type="ECO:0000256" key="1">
    <source>
        <dbReference type="SAM" id="MobiDB-lite"/>
    </source>
</evidence>
<dbReference type="Proteomes" id="UP001141806">
    <property type="component" value="Unassembled WGS sequence"/>
</dbReference>
<proteinExistence type="predicted"/>
<feature type="region of interest" description="Disordered" evidence="1">
    <location>
        <begin position="282"/>
        <end position="317"/>
    </location>
</feature>
<evidence type="ECO:0000313" key="3">
    <source>
        <dbReference type="Proteomes" id="UP001141806"/>
    </source>
</evidence>
<accession>A0A9Q0KPC6</accession>
<comment type="caution">
    <text evidence="2">The sequence shown here is derived from an EMBL/GenBank/DDBJ whole genome shotgun (WGS) entry which is preliminary data.</text>
</comment>
<protein>
    <recommendedName>
        <fullName evidence="4">Ribosomal protein L34Ae</fullName>
    </recommendedName>
</protein>
<keyword evidence="3" id="KW-1185">Reference proteome</keyword>
<feature type="region of interest" description="Disordered" evidence="1">
    <location>
        <begin position="213"/>
        <end position="243"/>
    </location>
</feature>
<dbReference type="PANTHER" id="PTHR46741:SF2">
    <property type="entry name" value="RIBOSOMAL PROTEIN L34AE"/>
    <property type="match status" value="1"/>
</dbReference>
<dbReference type="PANTHER" id="PTHR46741">
    <property type="entry name" value="OS09G0413600 PROTEIN"/>
    <property type="match status" value="1"/>
</dbReference>
<feature type="compositionally biased region" description="Polar residues" evidence="1">
    <location>
        <begin position="477"/>
        <end position="486"/>
    </location>
</feature>
<dbReference type="Pfam" id="PF07891">
    <property type="entry name" value="DUF1666"/>
    <property type="match status" value="1"/>
</dbReference>
<evidence type="ECO:0000313" key="2">
    <source>
        <dbReference type="EMBL" id="KAJ4974303.1"/>
    </source>
</evidence>
<organism evidence="2 3">
    <name type="scientific">Protea cynaroides</name>
    <dbReference type="NCBI Taxonomy" id="273540"/>
    <lineage>
        <taxon>Eukaryota</taxon>
        <taxon>Viridiplantae</taxon>
        <taxon>Streptophyta</taxon>
        <taxon>Embryophyta</taxon>
        <taxon>Tracheophyta</taxon>
        <taxon>Spermatophyta</taxon>
        <taxon>Magnoliopsida</taxon>
        <taxon>Proteales</taxon>
        <taxon>Proteaceae</taxon>
        <taxon>Protea</taxon>
    </lineage>
</organism>
<evidence type="ECO:0008006" key="4">
    <source>
        <dbReference type="Google" id="ProtNLM"/>
    </source>
</evidence>
<gene>
    <name evidence="2" type="ORF">NE237_007477</name>
</gene>